<dbReference type="InterPro" id="IPR050595">
    <property type="entry name" value="Bact_response_regulator"/>
</dbReference>
<evidence type="ECO:0000256" key="2">
    <source>
        <dbReference type="ARBA" id="ARBA00023012"/>
    </source>
</evidence>
<dbReference type="PANTHER" id="PTHR44591:SF14">
    <property type="entry name" value="PROTEIN PILG"/>
    <property type="match status" value="1"/>
</dbReference>
<keyword evidence="6" id="KW-1185">Reference proteome</keyword>
<proteinExistence type="predicted"/>
<dbReference type="AlphaFoldDB" id="A0A1T4VXL8"/>
<evidence type="ECO:0000256" key="3">
    <source>
        <dbReference type="PROSITE-ProRule" id="PRU00169"/>
    </source>
</evidence>
<protein>
    <submittedName>
        <fullName evidence="5">Response regulator receiver domain-containing protein</fullName>
    </submittedName>
</protein>
<sequence length="150" mass="17054">MQSQCPSMMAVHVLLCDDNKEFVDTLAERLQNRSFNVHVAYDGPSALKLAEERRFDAVVLDLQMPGMDGLETLERLKEFNEDLQILLLSGHATIQLGIEAMKLGAMDFMEKPVDIDLLTDKICVAQAKRLVLEEKHNEERVKEIIARTAW</sequence>
<dbReference type="SMART" id="SM00448">
    <property type="entry name" value="REC"/>
    <property type="match status" value="1"/>
</dbReference>
<keyword evidence="1 3" id="KW-0597">Phosphoprotein</keyword>
<evidence type="ECO:0000313" key="6">
    <source>
        <dbReference type="Proteomes" id="UP000189733"/>
    </source>
</evidence>
<evidence type="ECO:0000256" key="1">
    <source>
        <dbReference type="ARBA" id="ARBA00022553"/>
    </source>
</evidence>
<dbReference type="PROSITE" id="PS50110">
    <property type="entry name" value="RESPONSE_REGULATORY"/>
    <property type="match status" value="1"/>
</dbReference>
<reference evidence="5 6" key="1">
    <citation type="submission" date="2017-02" db="EMBL/GenBank/DDBJ databases">
        <authorList>
            <person name="Peterson S.W."/>
        </authorList>
    </citation>
    <scope>NUCLEOTIDE SEQUENCE [LARGE SCALE GENOMIC DNA]</scope>
    <source>
        <strain evidence="5 6">DSM 18034</strain>
    </source>
</reference>
<dbReference type="SUPFAM" id="SSF52172">
    <property type="entry name" value="CheY-like"/>
    <property type="match status" value="1"/>
</dbReference>
<dbReference type="GO" id="GO:0000160">
    <property type="term" value="P:phosphorelay signal transduction system"/>
    <property type="evidence" value="ECO:0007669"/>
    <property type="project" value="UniProtKB-KW"/>
</dbReference>
<name>A0A1T4VXL8_9BACT</name>
<dbReference type="InterPro" id="IPR001789">
    <property type="entry name" value="Sig_transdc_resp-reg_receiver"/>
</dbReference>
<dbReference type="InterPro" id="IPR011006">
    <property type="entry name" value="CheY-like_superfamily"/>
</dbReference>
<evidence type="ECO:0000313" key="5">
    <source>
        <dbReference type="EMBL" id="SKA69746.1"/>
    </source>
</evidence>
<keyword evidence="2" id="KW-0902">Two-component regulatory system</keyword>
<dbReference type="EMBL" id="FUYA01000003">
    <property type="protein sequence ID" value="SKA69746.1"/>
    <property type="molecule type" value="Genomic_DNA"/>
</dbReference>
<dbReference type="Pfam" id="PF00072">
    <property type="entry name" value="Response_reg"/>
    <property type="match status" value="1"/>
</dbReference>
<feature type="domain" description="Response regulatory" evidence="4">
    <location>
        <begin position="12"/>
        <end position="126"/>
    </location>
</feature>
<dbReference type="RefSeq" id="WP_233812890.1">
    <property type="nucleotide sequence ID" value="NZ_FUYA01000003.1"/>
</dbReference>
<organism evidence="5 6">
    <name type="scientific">Desulfobaculum bizertense DSM 18034</name>
    <dbReference type="NCBI Taxonomy" id="1121442"/>
    <lineage>
        <taxon>Bacteria</taxon>
        <taxon>Pseudomonadati</taxon>
        <taxon>Thermodesulfobacteriota</taxon>
        <taxon>Desulfovibrionia</taxon>
        <taxon>Desulfovibrionales</taxon>
        <taxon>Desulfovibrionaceae</taxon>
        <taxon>Desulfobaculum</taxon>
    </lineage>
</organism>
<dbReference type="STRING" id="1121442.SAMN02745702_01211"/>
<dbReference type="Proteomes" id="UP000189733">
    <property type="component" value="Unassembled WGS sequence"/>
</dbReference>
<feature type="modified residue" description="4-aspartylphosphate" evidence="3">
    <location>
        <position position="61"/>
    </location>
</feature>
<gene>
    <name evidence="5" type="ORF">SAMN02745702_01211</name>
</gene>
<accession>A0A1T4VXL8</accession>
<evidence type="ECO:0000259" key="4">
    <source>
        <dbReference type="PROSITE" id="PS50110"/>
    </source>
</evidence>
<dbReference type="PANTHER" id="PTHR44591">
    <property type="entry name" value="STRESS RESPONSE REGULATOR PROTEIN 1"/>
    <property type="match status" value="1"/>
</dbReference>
<dbReference type="Gene3D" id="3.40.50.2300">
    <property type="match status" value="1"/>
</dbReference>